<comment type="function">
    <text evidence="4">Catalyzes the reduction of 1-pyrroline-5-carboxylate (PCA) to L-proline.</text>
</comment>
<dbReference type="PIRSF" id="PIRSF000193">
    <property type="entry name" value="Pyrrol-5-carb_rd"/>
    <property type="match status" value="1"/>
</dbReference>
<evidence type="ECO:0000313" key="9">
    <source>
        <dbReference type="EMBL" id="EIM78359.1"/>
    </source>
</evidence>
<dbReference type="GO" id="GO:0004735">
    <property type="term" value="F:pyrroline-5-carboxylate reductase activity"/>
    <property type="evidence" value="ECO:0007669"/>
    <property type="project" value="UniProtKB-UniRule"/>
</dbReference>
<comment type="pathway">
    <text evidence="4">Amino-acid biosynthesis; L-proline biosynthesis; L-proline from L-glutamate 5-semialdehyde: step 1/1.</text>
</comment>
<comment type="catalytic activity">
    <reaction evidence="4">
        <text>L-proline + NADP(+) = (S)-1-pyrroline-5-carboxylate + NADPH + 2 H(+)</text>
        <dbReference type="Rhea" id="RHEA:14109"/>
        <dbReference type="ChEBI" id="CHEBI:15378"/>
        <dbReference type="ChEBI" id="CHEBI:17388"/>
        <dbReference type="ChEBI" id="CHEBI:57783"/>
        <dbReference type="ChEBI" id="CHEBI:58349"/>
        <dbReference type="ChEBI" id="CHEBI:60039"/>
        <dbReference type="EC" id="1.5.1.2"/>
    </reaction>
</comment>
<dbReference type="UniPathway" id="UPA00098">
    <property type="reaction ID" value="UER00361"/>
</dbReference>
<keyword evidence="4" id="KW-0963">Cytoplasm</keyword>
<name>I5C957_9BACT</name>
<sequence>MIDTVKIGIIGCGNLGKAIARGLLEQPGFLPGNLQVTRRNTEALRDLADLGVAVHTDNVQLAREVDVLILGVKPFNIDKIMRQIAPVLEADRQLLLSLATGITLEALYAHVPEQMAVYRVMPNIAADIQESVTCFCSRHQDPKQDALVRALMNGVGESIQIDEPLMEAATVLGACGIAYVLRFMRAMIQGGIQIGFDAKTAAKIVNQTVKGAAELMIQQDLHPEAAIDKVTTPKGCTIVGLNEMEHQGFSSALVRGVLASYKDIEKK</sequence>
<dbReference type="Gene3D" id="3.40.50.720">
    <property type="entry name" value="NAD(P)-binding Rossmann-like Domain"/>
    <property type="match status" value="1"/>
</dbReference>
<evidence type="ECO:0000256" key="3">
    <source>
        <dbReference type="ARBA" id="ARBA00023002"/>
    </source>
</evidence>
<dbReference type="SUPFAM" id="SSF51735">
    <property type="entry name" value="NAD(P)-binding Rossmann-fold domains"/>
    <property type="match status" value="1"/>
</dbReference>
<comment type="caution">
    <text evidence="9">The sequence shown here is derived from an EMBL/GenBank/DDBJ whole genome shotgun (WGS) entry which is preliminary data.</text>
</comment>
<dbReference type="PATRIC" id="fig|1189621.3.peg.776"/>
<feature type="domain" description="Pyrroline-5-carboxylate reductase catalytic N-terminal" evidence="7">
    <location>
        <begin position="6"/>
        <end position="99"/>
    </location>
</feature>
<dbReference type="PANTHER" id="PTHR11645:SF0">
    <property type="entry name" value="PYRROLINE-5-CARBOXYLATE REDUCTASE 3"/>
    <property type="match status" value="1"/>
</dbReference>
<evidence type="ECO:0000313" key="10">
    <source>
        <dbReference type="Proteomes" id="UP000005551"/>
    </source>
</evidence>
<dbReference type="GO" id="GO:0055129">
    <property type="term" value="P:L-proline biosynthetic process"/>
    <property type="evidence" value="ECO:0007669"/>
    <property type="project" value="UniProtKB-UniRule"/>
</dbReference>
<evidence type="ECO:0000256" key="1">
    <source>
        <dbReference type="ARBA" id="ARBA00005525"/>
    </source>
</evidence>
<dbReference type="RefSeq" id="WP_009053580.1">
    <property type="nucleotide sequence ID" value="NZ_AJYA01000007.1"/>
</dbReference>
<dbReference type="PANTHER" id="PTHR11645">
    <property type="entry name" value="PYRROLINE-5-CARBOXYLATE REDUCTASE"/>
    <property type="match status" value="1"/>
</dbReference>
<keyword evidence="2 4" id="KW-0521">NADP</keyword>
<dbReference type="SUPFAM" id="SSF48179">
    <property type="entry name" value="6-phosphogluconate dehydrogenase C-terminal domain-like"/>
    <property type="match status" value="1"/>
</dbReference>
<keyword evidence="4" id="KW-0641">Proline biosynthesis</keyword>
<keyword evidence="4" id="KW-0028">Amino-acid biosynthesis</keyword>
<dbReference type="HAMAP" id="MF_01925">
    <property type="entry name" value="P5C_reductase"/>
    <property type="match status" value="1"/>
</dbReference>
<evidence type="ECO:0000256" key="6">
    <source>
        <dbReference type="PIRSR" id="PIRSR000193-1"/>
    </source>
</evidence>
<dbReference type="Pfam" id="PF14748">
    <property type="entry name" value="P5CR_dimer"/>
    <property type="match status" value="1"/>
</dbReference>
<accession>I5C957</accession>
<feature type="binding site" evidence="6">
    <location>
        <position position="58"/>
    </location>
    <ligand>
        <name>NADPH</name>
        <dbReference type="ChEBI" id="CHEBI:57783"/>
    </ligand>
</feature>
<evidence type="ECO:0000259" key="8">
    <source>
        <dbReference type="Pfam" id="PF14748"/>
    </source>
</evidence>
<gene>
    <name evidence="4" type="primary">proC</name>
    <name evidence="9" type="ORF">A3SI_03705</name>
</gene>
<dbReference type="Gene3D" id="1.10.3730.10">
    <property type="entry name" value="ProC C-terminal domain-like"/>
    <property type="match status" value="1"/>
</dbReference>
<dbReference type="AlphaFoldDB" id="I5C957"/>
<comment type="similarity">
    <text evidence="1 4">Belongs to the pyrroline-5-carboxylate reductase family.</text>
</comment>
<feature type="domain" description="Pyrroline-5-carboxylate reductase dimerisation" evidence="8">
    <location>
        <begin position="163"/>
        <end position="264"/>
    </location>
</feature>
<dbReference type="EC" id="1.5.1.2" evidence="4 5"/>
<dbReference type="InterPro" id="IPR000304">
    <property type="entry name" value="Pyrroline-COOH_reductase"/>
</dbReference>
<protein>
    <recommendedName>
        <fullName evidence="4 5">Pyrroline-5-carboxylate reductase</fullName>
        <shortName evidence="4">P5C reductase</shortName>
        <shortName evidence="4">P5CR</shortName>
        <ecNumber evidence="4 5">1.5.1.2</ecNumber>
    </recommendedName>
    <alternativeName>
        <fullName evidence="4">PCA reductase</fullName>
    </alternativeName>
</protein>
<dbReference type="Pfam" id="PF03807">
    <property type="entry name" value="F420_oxidored"/>
    <property type="match status" value="1"/>
</dbReference>
<evidence type="ECO:0000256" key="4">
    <source>
        <dbReference type="HAMAP-Rule" id="MF_01925"/>
    </source>
</evidence>
<dbReference type="EMBL" id="AJYA01000007">
    <property type="protein sequence ID" value="EIM78359.1"/>
    <property type="molecule type" value="Genomic_DNA"/>
</dbReference>
<proteinExistence type="inferred from homology"/>
<keyword evidence="10" id="KW-1185">Reference proteome</keyword>
<keyword evidence="3 4" id="KW-0560">Oxidoreductase</keyword>
<dbReference type="FunFam" id="1.10.3730.10:FF:000001">
    <property type="entry name" value="Pyrroline-5-carboxylate reductase"/>
    <property type="match status" value="1"/>
</dbReference>
<dbReference type="InterPro" id="IPR029036">
    <property type="entry name" value="P5CR_dimer"/>
</dbReference>
<evidence type="ECO:0000256" key="2">
    <source>
        <dbReference type="ARBA" id="ARBA00022857"/>
    </source>
</evidence>
<evidence type="ECO:0000259" key="7">
    <source>
        <dbReference type="Pfam" id="PF03807"/>
    </source>
</evidence>
<feature type="binding site" evidence="6">
    <location>
        <begin position="10"/>
        <end position="15"/>
    </location>
    <ligand>
        <name>NADP(+)</name>
        <dbReference type="ChEBI" id="CHEBI:58349"/>
    </ligand>
</feature>
<organism evidence="9 10">
    <name type="scientific">Nitritalea halalkaliphila LW7</name>
    <dbReference type="NCBI Taxonomy" id="1189621"/>
    <lineage>
        <taxon>Bacteria</taxon>
        <taxon>Pseudomonadati</taxon>
        <taxon>Bacteroidota</taxon>
        <taxon>Cytophagia</taxon>
        <taxon>Cytophagales</taxon>
        <taxon>Cyclobacteriaceae</taxon>
        <taxon>Nitritalea</taxon>
    </lineage>
</organism>
<dbReference type="OrthoDB" id="9805754at2"/>
<comment type="catalytic activity">
    <reaction evidence="4">
        <text>L-proline + NAD(+) = (S)-1-pyrroline-5-carboxylate + NADH + 2 H(+)</text>
        <dbReference type="Rhea" id="RHEA:14105"/>
        <dbReference type="ChEBI" id="CHEBI:15378"/>
        <dbReference type="ChEBI" id="CHEBI:17388"/>
        <dbReference type="ChEBI" id="CHEBI:57540"/>
        <dbReference type="ChEBI" id="CHEBI:57945"/>
        <dbReference type="ChEBI" id="CHEBI:60039"/>
        <dbReference type="EC" id="1.5.1.2"/>
    </reaction>
</comment>
<dbReference type="InterPro" id="IPR036291">
    <property type="entry name" value="NAD(P)-bd_dom_sf"/>
</dbReference>
<comment type="subcellular location">
    <subcellularLocation>
        <location evidence="4">Cytoplasm</location>
    </subcellularLocation>
</comment>
<dbReference type="STRING" id="1189621.A3SI_03705"/>
<evidence type="ECO:0000256" key="5">
    <source>
        <dbReference type="NCBIfam" id="TIGR00112"/>
    </source>
</evidence>
<dbReference type="InterPro" id="IPR028939">
    <property type="entry name" value="P5C_Rdtase_cat_N"/>
</dbReference>
<dbReference type="NCBIfam" id="TIGR00112">
    <property type="entry name" value="proC"/>
    <property type="match status" value="1"/>
</dbReference>
<reference evidence="9 10" key="1">
    <citation type="submission" date="2012-05" db="EMBL/GenBank/DDBJ databases">
        <title>Genome sequence of Nitritalea halalkaliphila LW7.</title>
        <authorList>
            <person name="Jangir P.K."/>
            <person name="Singh A."/>
            <person name="Shivaji S."/>
            <person name="Sharma R."/>
        </authorList>
    </citation>
    <scope>NUCLEOTIDE SEQUENCE [LARGE SCALE GENOMIC DNA]</scope>
    <source>
        <strain evidence="9 10">LW7</strain>
    </source>
</reference>
<dbReference type="GO" id="GO:0005737">
    <property type="term" value="C:cytoplasm"/>
    <property type="evidence" value="ECO:0007669"/>
    <property type="project" value="UniProtKB-SubCell"/>
</dbReference>
<dbReference type="InterPro" id="IPR008927">
    <property type="entry name" value="6-PGluconate_DH-like_C_sf"/>
</dbReference>
<dbReference type="Proteomes" id="UP000005551">
    <property type="component" value="Unassembled WGS sequence"/>
</dbReference>